<dbReference type="EMBL" id="VJMH01003546">
    <property type="protein sequence ID" value="KAF0705599.1"/>
    <property type="molecule type" value="Genomic_DNA"/>
</dbReference>
<comment type="caution">
    <text evidence="1">The sequence shown here is derived from an EMBL/GenBank/DDBJ whole genome shotgun (WGS) entry which is preliminary data.</text>
</comment>
<dbReference type="AlphaFoldDB" id="A0A6A4Z1C1"/>
<sequence length="94" mass="10673">MLSWTKNHTTPCAAVVDAIIRTGTTQQVDILDEYRLLPLDPIASSIFFAEHKRNLTQVVVKLTDSHREMEFFEYLNTHAVAMWTDVCAVLPSLP</sequence>
<gene>
    <name evidence="1" type="ORF">As57867_006985</name>
</gene>
<protein>
    <submittedName>
        <fullName evidence="1">Uncharacterized protein</fullName>
    </submittedName>
</protein>
<accession>A0A6A4Z1C1</accession>
<organism evidence="1">
    <name type="scientific">Aphanomyces stellatus</name>
    <dbReference type="NCBI Taxonomy" id="120398"/>
    <lineage>
        <taxon>Eukaryota</taxon>
        <taxon>Sar</taxon>
        <taxon>Stramenopiles</taxon>
        <taxon>Oomycota</taxon>
        <taxon>Saprolegniomycetes</taxon>
        <taxon>Saprolegniales</taxon>
        <taxon>Verrucalvaceae</taxon>
        <taxon>Aphanomyces</taxon>
    </lineage>
</organism>
<feature type="non-terminal residue" evidence="1">
    <location>
        <position position="94"/>
    </location>
</feature>
<name>A0A6A4Z1C1_9STRA</name>
<proteinExistence type="predicted"/>
<reference evidence="1" key="1">
    <citation type="submission" date="2019-06" db="EMBL/GenBank/DDBJ databases">
        <title>Genomics analysis of Aphanomyces spp. identifies a new class of oomycete effector associated with host adaptation.</title>
        <authorList>
            <person name="Gaulin E."/>
        </authorList>
    </citation>
    <scope>NUCLEOTIDE SEQUENCE</scope>
    <source>
        <strain evidence="1">CBS 578.67</strain>
    </source>
</reference>
<evidence type="ECO:0000313" key="1">
    <source>
        <dbReference type="EMBL" id="KAF0705599.1"/>
    </source>
</evidence>